<dbReference type="Gene3D" id="3.30.70.2970">
    <property type="entry name" value="Protein of unknown function (DUF541), domain 2"/>
    <property type="match status" value="1"/>
</dbReference>
<dbReference type="InterPro" id="IPR052022">
    <property type="entry name" value="26kDa_periplasmic_antigen"/>
</dbReference>
<protein>
    <recommendedName>
        <fullName evidence="4">SIMPL domain-containing protein</fullName>
    </recommendedName>
</protein>
<gene>
    <name evidence="2" type="ORF">AU192_22525</name>
</gene>
<dbReference type="InterPro" id="IPR007497">
    <property type="entry name" value="SIMPL/DUF541"/>
</dbReference>
<dbReference type="EMBL" id="LQIR01000045">
    <property type="protein sequence ID" value="KUI10793.1"/>
    <property type="molecule type" value="Genomic_DNA"/>
</dbReference>
<evidence type="ECO:0000313" key="3">
    <source>
        <dbReference type="Proteomes" id="UP000053707"/>
    </source>
</evidence>
<organism evidence="2 3">
    <name type="scientific">Mycobacterium lehmannii</name>
    <dbReference type="NCBI Taxonomy" id="2048550"/>
    <lineage>
        <taxon>Bacteria</taxon>
        <taxon>Bacillati</taxon>
        <taxon>Actinomycetota</taxon>
        <taxon>Actinomycetes</taxon>
        <taxon>Mycobacteriales</taxon>
        <taxon>Mycobacteriaceae</taxon>
        <taxon>Mycobacterium</taxon>
    </lineage>
</organism>
<feature type="chain" id="PRO_5007092433" description="SIMPL domain-containing protein" evidence="1">
    <location>
        <begin position="33"/>
        <end position="249"/>
    </location>
</feature>
<keyword evidence="3" id="KW-1185">Reference proteome</keyword>
<dbReference type="Proteomes" id="UP000053707">
    <property type="component" value="Unassembled WGS sequence"/>
</dbReference>
<dbReference type="Gene3D" id="3.30.110.170">
    <property type="entry name" value="Protein of unknown function (DUF541), domain 1"/>
    <property type="match status" value="1"/>
</dbReference>
<proteinExistence type="predicted"/>
<feature type="signal peptide" evidence="1">
    <location>
        <begin position="1"/>
        <end position="32"/>
    </location>
</feature>
<comment type="caution">
    <text evidence="2">The sequence shown here is derived from an EMBL/GenBank/DDBJ whole genome shotgun (WGS) entry which is preliminary data.</text>
</comment>
<dbReference type="RefSeq" id="WP_064399296.1">
    <property type="nucleotide sequence ID" value="NZ_LQIR01000045.1"/>
</dbReference>
<sequence>MPIAARANTPTRILAAAAVGFIALLSGCDATAAPVLTNDDDSAQRQVTVVGTGEVLGTPDTLMINAGMEVVAADAAGALNQTSQLQRGVIDALVDSGIDRKDINTSEVSVQPQYAGGDNTTINGYRATNTIDVKVRALNTAPQVFGIIASRGGNATRINNVTLAIEDDSQLVREARARAFNDAKSRAEQYALLAELDLGKVISISEVPSSSPPTPYQGPRGQAADMATVPIEPGQQAVGFNVTVVYELT</sequence>
<dbReference type="PANTHER" id="PTHR34387">
    <property type="entry name" value="SLR1258 PROTEIN"/>
    <property type="match status" value="1"/>
</dbReference>
<dbReference type="Pfam" id="PF04402">
    <property type="entry name" value="SIMPL"/>
    <property type="match status" value="1"/>
</dbReference>
<evidence type="ECO:0000313" key="2">
    <source>
        <dbReference type="EMBL" id="KUI10793.1"/>
    </source>
</evidence>
<name>A0A101A1E5_9MYCO</name>
<dbReference type="AlphaFoldDB" id="A0A101A1E5"/>
<accession>A0A101A1E5</accession>
<dbReference type="GO" id="GO:0006974">
    <property type="term" value="P:DNA damage response"/>
    <property type="evidence" value="ECO:0007669"/>
    <property type="project" value="TreeGrafter"/>
</dbReference>
<keyword evidence="1" id="KW-0732">Signal</keyword>
<dbReference type="PROSITE" id="PS51257">
    <property type="entry name" value="PROKAR_LIPOPROTEIN"/>
    <property type="match status" value="1"/>
</dbReference>
<reference evidence="2 3" key="1">
    <citation type="submission" date="2016-01" db="EMBL/GenBank/DDBJ databases">
        <authorList>
            <consortium name="TB Trials Study Group"/>
            <person name="Sutton G."/>
            <person name="Brinkac L."/>
            <person name="Sanka R."/>
            <person name="Adams M."/>
            <person name="Lau E.L."/>
            <person name="Macaden R."/>
            <person name="Grewal H.M.S."/>
        </authorList>
    </citation>
    <scope>NUCLEOTIDE SEQUENCE [LARGE SCALE GENOMIC DNA]</scope>
    <source>
        <strain evidence="2 3">IS-1744</strain>
    </source>
</reference>
<evidence type="ECO:0000256" key="1">
    <source>
        <dbReference type="SAM" id="SignalP"/>
    </source>
</evidence>
<evidence type="ECO:0008006" key="4">
    <source>
        <dbReference type="Google" id="ProtNLM"/>
    </source>
</evidence>
<dbReference type="PANTHER" id="PTHR34387:SF1">
    <property type="entry name" value="PERIPLASMIC IMMUNOGENIC PROTEIN"/>
    <property type="match status" value="1"/>
</dbReference>